<feature type="transmembrane region" description="Helical" evidence="1">
    <location>
        <begin position="17"/>
        <end position="38"/>
    </location>
</feature>
<evidence type="ECO:0000313" key="3">
    <source>
        <dbReference type="Proteomes" id="UP000636661"/>
    </source>
</evidence>
<keyword evidence="3" id="KW-1185">Reference proteome</keyword>
<proteinExistence type="predicted"/>
<feature type="transmembrane region" description="Helical" evidence="1">
    <location>
        <begin position="44"/>
        <end position="67"/>
    </location>
</feature>
<dbReference type="EMBL" id="BMTP01000041">
    <property type="protein sequence ID" value="GGU68903.1"/>
    <property type="molecule type" value="Genomic_DNA"/>
</dbReference>
<reference evidence="2" key="1">
    <citation type="journal article" date="2014" name="Int. J. Syst. Evol. Microbiol.">
        <title>Complete genome sequence of Corynebacterium casei LMG S-19264T (=DSM 44701T), isolated from a smear-ripened cheese.</title>
        <authorList>
            <consortium name="US DOE Joint Genome Institute (JGI-PGF)"/>
            <person name="Walter F."/>
            <person name="Albersmeier A."/>
            <person name="Kalinowski J."/>
            <person name="Ruckert C."/>
        </authorList>
    </citation>
    <scope>NUCLEOTIDE SEQUENCE</scope>
    <source>
        <strain evidence="2">JCM 4391</strain>
    </source>
</reference>
<evidence type="ECO:0000256" key="1">
    <source>
        <dbReference type="SAM" id="Phobius"/>
    </source>
</evidence>
<keyword evidence="1" id="KW-1133">Transmembrane helix</keyword>
<accession>A0A918M8M9</accession>
<keyword evidence="1" id="KW-0472">Membrane</keyword>
<gene>
    <name evidence="2" type="ORF">GCM10010274_66380</name>
</gene>
<protein>
    <submittedName>
        <fullName evidence="2">Uncharacterized protein</fullName>
    </submittedName>
</protein>
<keyword evidence="1" id="KW-0812">Transmembrane</keyword>
<dbReference type="Proteomes" id="UP000636661">
    <property type="component" value="Unassembled WGS sequence"/>
</dbReference>
<sequence length="69" mass="6844">MTPFDRTASPMTKPSRLLAWSALVMGMAAITAVVILGLTGHPEAAAAAGAIGAAAVAVGGITVTVNIRR</sequence>
<name>A0A918M8M9_9ACTN</name>
<comment type="caution">
    <text evidence="2">The sequence shown here is derived from an EMBL/GenBank/DDBJ whole genome shotgun (WGS) entry which is preliminary data.</text>
</comment>
<organism evidence="2 3">
    <name type="scientific">Streptomyces lavendofoliae</name>
    <dbReference type="NCBI Taxonomy" id="67314"/>
    <lineage>
        <taxon>Bacteria</taxon>
        <taxon>Bacillati</taxon>
        <taxon>Actinomycetota</taxon>
        <taxon>Actinomycetes</taxon>
        <taxon>Kitasatosporales</taxon>
        <taxon>Streptomycetaceae</taxon>
        <taxon>Streptomyces</taxon>
    </lineage>
</organism>
<dbReference type="AlphaFoldDB" id="A0A918M8M9"/>
<evidence type="ECO:0000313" key="2">
    <source>
        <dbReference type="EMBL" id="GGU68903.1"/>
    </source>
</evidence>
<reference evidence="2" key="2">
    <citation type="submission" date="2020-09" db="EMBL/GenBank/DDBJ databases">
        <authorList>
            <person name="Sun Q."/>
            <person name="Ohkuma M."/>
        </authorList>
    </citation>
    <scope>NUCLEOTIDE SEQUENCE</scope>
    <source>
        <strain evidence="2">JCM 4391</strain>
    </source>
</reference>